<keyword evidence="1" id="KW-0472">Membrane</keyword>
<evidence type="ECO:0008006" key="4">
    <source>
        <dbReference type="Google" id="ProtNLM"/>
    </source>
</evidence>
<feature type="transmembrane region" description="Helical" evidence="1">
    <location>
        <begin position="191"/>
        <end position="208"/>
    </location>
</feature>
<dbReference type="STRING" id="1212491.LFA_3197"/>
<keyword evidence="1" id="KW-1133">Transmembrane helix</keyword>
<accession>A0A098G7V4</accession>
<feature type="transmembrane region" description="Helical" evidence="1">
    <location>
        <begin position="268"/>
        <end position="284"/>
    </location>
</feature>
<feature type="transmembrane region" description="Helical" evidence="1">
    <location>
        <begin position="120"/>
        <end position="149"/>
    </location>
</feature>
<name>A0A098G7V4_9GAMM</name>
<proteinExistence type="predicted"/>
<dbReference type="OrthoDB" id="176190at2"/>
<feature type="transmembrane region" description="Helical" evidence="1">
    <location>
        <begin position="290"/>
        <end position="308"/>
    </location>
</feature>
<protein>
    <recommendedName>
        <fullName evidence="4">Transmembrane protein</fullName>
    </recommendedName>
</protein>
<feature type="transmembrane region" description="Helical" evidence="1">
    <location>
        <begin position="91"/>
        <end position="114"/>
    </location>
</feature>
<feature type="transmembrane region" description="Helical" evidence="1">
    <location>
        <begin position="59"/>
        <end position="79"/>
    </location>
</feature>
<dbReference type="KEGG" id="lfa:LFA_3197"/>
<dbReference type="AlphaFoldDB" id="A0A098G7V4"/>
<evidence type="ECO:0000256" key="1">
    <source>
        <dbReference type="SAM" id="Phobius"/>
    </source>
</evidence>
<dbReference type="EMBL" id="LN614827">
    <property type="protein sequence ID" value="CEG58533.1"/>
    <property type="molecule type" value="Genomic_DNA"/>
</dbReference>
<gene>
    <name evidence="2" type="ORF">LFA_3197</name>
</gene>
<feature type="transmembrane region" description="Helical" evidence="1">
    <location>
        <begin position="238"/>
        <end position="256"/>
    </location>
</feature>
<reference evidence="3" key="1">
    <citation type="submission" date="2014-09" db="EMBL/GenBank/DDBJ databases">
        <authorList>
            <person name="Gomez-Valero L."/>
        </authorList>
    </citation>
    <scope>NUCLEOTIDE SEQUENCE [LARGE SCALE GENOMIC DNA]</scope>
    <source>
        <strain evidence="3">ATCC700992</strain>
    </source>
</reference>
<feature type="transmembrane region" description="Helical" evidence="1">
    <location>
        <begin position="169"/>
        <end position="185"/>
    </location>
</feature>
<feature type="transmembrane region" description="Helical" evidence="1">
    <location>
        <begin position="21"/>
        <end position="39"/>
    </location>
</feature>
<dbReference type="HOGENOM" id="CLU_019353_0_0_6"/>
<evidence type="ECO:0000313" key="2">
    <source>
        <dbReference type="EMBL" id="CEG58533.1"/>
    </source>
</evidence>
<evidence type="ECO:0000313" key="3">
    <source>
        <dbReference type="Proteomes" id="UP000032430"/>
    </source>
</evidence>
<dbReference type="RefSeq" id="WP_045096831.1">
    <property type="nucleotide sequence ID" value="NZ_LN614827.1"/>
</dbReference>
<keyword evidence="1" id="KW-0812">Transmembrane</keyword>
<keyword evidence="3" id="KW-1185">Reference proteome</keyword>
<organism evidence="2 3">
    <name type="scientific">Legionella fallonii LLAP-10</name>
    <dbReference type="NCBI Taxonomy" id="1212491"/>
    <lineage>
        <taxon>Bacteria</taxon>
        <taxon>Pseudomonadati</taxon>
        <taxon>Pseudomonadota</taxon>
        <taxon>Gammaproteobacteria</taxon>
        <taxon>Legionellales</taxon>
        <taxon>Legionellaceae</taxon>
        <taxon>Legionella</taxon>
    </lineage>
</organism>
<dbReference type="Proteomes" id="UP000032430">
    <property type="component" value="Chromosome I"/>
</dbReference>
<sequence length="641" mass="72769">MHETSLKTVSQLPAAQRSISLFLQMALLLILISVLVPFSPKMPAAGLDSSWALALNQAVAMKLSFGNEIIFTLGPYSSLYTKAYHPATDSMMIGGSLYLACAFWMSLIFLMHGIKWRWTVFLGVSLLVMIYARDSLFFLYPLLAGLICYKCINDKEAIPYSQHLRFIRHRSKLFIAFLLVPFGLLPLIKGSLLIICLTIVLLCILFFIWHRQMTLAFICFISPTISMMLFWISAGQSIIYLPSYLITSIHLASSFSEAMAFSGNSHEVIIYLFASLLILLSIVWQKQLPTISRVFLFCLFFVFLFLSFKAGFTRHYGHAFIASTSVLIAALLLPYLFTSKIIIPVILFCLYTSNYITAHYTQISIAKNILSTYSSAWHGLQNRITNKDWLSQNFALSMNFMKERIAFPQLQGKTDIYSYNQAYLIAAEIPWAPRPVFQSYSVFTPWLAKKNKEHLLDEHRPDNIIFAIEAIDGRLPSLEDGTSWPVLLTNYQPTELRNNFLFLTKNNALPYSPAIALVSKERHFLGETLKVPDTNQPLLLAINIKPTLYGLLALTFFKPNLLLISVELKSGAKKQYRLVANIAKAAFLISPLIENTQEFALLYGNQHLLTSKQVKSFTITSEGNAHHWHKEYTVVFKKIES</sequence>